<reference evidence="19 63" key="7">
    <citation type="submission" date="2019-04" db="EMBL/GenBank/DDBJ databases">
        <authorList>
            <consortium name="GenomeTrakr network: Whole genome sequencing for foodborne pathogen traceback"/>
        </authorList>
    </citation>
    <scope>NUCLEOTIDE SEQUENCE [LARGE SCALE GENOMIC DNA]</scope>
    <source>
        <strain evidence="19 63">NRRL B-33244</strain>
    </source>
</reference>
<dbReference type="Proteomes" id="UP000460224">
    <property type="component" value="Unassembled WGS sequence"/>
</dbReference>
<dbReference type="Proteomes" id="UP000566597">
    <property type="component" value="Unassembled WGS sequence"/>
</dbReference>
<evidence type="ECO:0000313" key="17">
    <source>
        <dbReference type="EMBL" id="EAG4332607.1"/>
    </source>
</evidence>
<dbReference type="Proteomes" id="UP000843503">
    <property type="component" value="Unassembled WGS sequence"/>
</dbReference>
<name>A0A1B2LR46_LISMN</name>
<dbReference type="AlphaFoldDB" id="A0A1B2LR46"/>
<evidence type="ECO:0000313" key="36">
    <source>
        <dbReference type="EMBL" id="HAC0276625.1"/>
    </source>
</evidence>
<dbReference type="EMBL" id="AABGFX010000015">
    <property type="protein sequence ID" value="EAH3128433.1"/>
    <property type="molecule type" value="Genomic_DNA"/>
</dbReference>
<dbReference type="EMBL" id="AANDSR010000014">
    <property type="protein sequence ID" value="EDN9837843.1"/>
    <property type="molecule type" value="Genomic_DNA"/>
</dbReference>
<evidence type="ECO:0000313" key="28">
    <source>
        <dbReference type="EMBL" id="ECX6925981.1"/>
    </source>
</evidence>
<evidence type="ECO:0000313" key="54">
    <source>
        <dbReference type="Proteomes" id="UP000455569"/>
    </source>
</evidence>
<reference evidence="1" key="1">
    <citation type="submission" date="2016-06" db="EMBL/GenBank/DDBJ databases">
        <title>Sequence of Listeria monocytogenes plasmid pLM-C-273 carrying genes related to stress resistance.</title>
        <authorList>
            <person name="Liang L."/>
            <person name="Gnaneshan S."/>
            <person name="Garduno R.A."/>
            <person name="Mallo G.V."/>
        </authorList>
    </citation>
    <scope>NUCLEOTIDE SEQUENCE</scope>
    <source>
        <strain evidence="1">LM-C-273</strain>
        <plasmid evidence="1">pLM-C-273</plasmid>
    </source>
</reference>
<evidence type="ECO:0000313" key="67">
    <source>
        <dbReference type="Proteomes" id="UP000566597"/>
    </source>
</evidence>
<dbReference type="EMBL" id="QXLS01000013">
    <property type="protein sequence ID" value="RKA04707.1"/>
    <property type="molecule type" value="Genomic_DNA"/>
</dbReference>
<dbReference type="EMBL" id="AAASLB010000015">
    <property type="protein sequence ID" value="EAE4943435.1"/>
    <property type="molecule type" value="Genomic_DNA"/>
</dbReference>
<dbReference type="Proteomes" id="UP000365297">
    <property type="component" value="Unassembled WGS sequence"/>
</dbReference>
<dbReference type="EMBL" id="AABBYJ010000015">
    <property type="protein sequence ID" value="EAG4332607.1"/>
    <property type="molecule type" value="Genomic_DNA"/>
</dbReference>
<dbReference type="EMBL" id="AAJEKY010000014">
    <property type="protein sequence ID" value="ECL0132270.1"/>
    <property type="molecule type" value="Genomic_DNA"/>
</dbReference>
<evidence type="ECO:0000313" key="2">
    <source>
        <dbReference type="EMBL" id="EAC4484034.1"/>
    </source>
</evidence>
<evidence type="ECO:0000313" key="22">
    <source>
        <dbReference type="EMBL" id="EAH0219537.1"/>
    </source>
</evidence>
<evidence type="ECO:0000313" key="44">
    <source>
        <dbReference type="Proteomes" id="UP000345329"/>
    </source>
</evidence>
<evidence type="ECO:0000313" key="18">
    <source>
        <dbReference type="EMBL" id="EAG6170650.1"/>
    </source>
</evidence>
<accession>A0A1B2LR46</accession>
<reference evidence="39 40" key="2">
    <citation type="journal article" date="2018" name="BMC Genomics">
        <title>Genes significantly associated with lineage II food isolates of Listeria monocytogenes.</title>
        <authorList>
            <person name="Pirone-Davies C."/>
            <person name="Chen Y."/>
            <person name="Pightling A."/>
            <person name="Ryan G."/>
            <person name="Wang Y."/>
            <person name="Yao K."/>
            <person name="Hoffmann M."/>
            <person name="Allard M.W."/>
        </authorList>
    </citation>
    <scope>NUCLEOTIDE SEQUENCE [LARGE SCALE GENOMIC DNA]</scope>
    <source>
        <strain evidence="39 40">PNUSAL000550</strain>
    </source>
</reference>
<dbReference type="EMBL" id="AABAWE010000009">
    <property type="protein sequence ID" value="EAG2088478.1"/>
    <property type="molecule type" value="Genomic_DNA"/>
</dbReference>
<dbReference type="EMBL" id="AAAJKI010000063">
    <property type="protein sequence ID" value="EAC6549622.1"/>
    <property type="molecule type" value="Genomic_DNA"/>
</dbReference>
<evidence type="ECO:0000313" key="23">
    <source>
        <dbReference type="EMBL" id="EAH0253546.1"/>
    </source>
</evidence>
<dbReference type="EMBL" id="AABEVT010000010">
    <property type="protein sequence ID" value="EAH0253546.1"/>
    <property type="molecule type" value="Genomic_DNA"/>
</dbReference>
<evidence type="ECO:0000313" key="62">
    <source>
        <dbReference type="Proteomes" id="UP000529135"/>
    </source>
</evidence>
<dbReference type="EMBL" id="AABAGT010000020">
    <property type="protein sequence ID" value="EAG0868082.1"/>
    <property type="molecule type" value="Genomic_DNA"/>
</dbReference>
<dbReference type="Proteomes" id="UP000376505">
    <property type="component" value="Unassembled WGS sequence"/>
</dbReference>
<evidence type="ECO:0000313" key="58">
    <source>
        <dbReference type="Proteomes" id="UP000470497"/>
    </source>
</evidence>
<organism evidence="1">
    <name type="scientific">Listeria monocytogenes</name>
    <dbReference type="NCBI Taxonomy" id="1639"/>
    <lineage>
        <taxon>Bacteria</taxon>
        <taxon>Bacillati</taxon>
        <taxon>Bacillota</taxon>
        <taxon>Bacilli</taxon>
        <taxon>Bacillales</taxon>
        <taxon>Listeriaceae</taxon>
        <taxon>Listeria</taxon>
    </lineage>
</organism>
<evidence type="ECO:0000313" key="47">
    <source>
        <dbReference type="Proteomes" id="UP000365297"/>
    </source>
</evidence>
<evidence type="ECO:0000313" key="52">
    <source>
        <dbReference type="Proteomes" id="UP000413786"/>
    </source>
</evidence>
<dbReference type="Proteomes" id="UP000548826">
    <property type="component" value="Unassembled WGS sequence"/>
</dbReference>
<dbReference type="Proteomes" id="UP000844415">
    <property type="component" value="Unassembled WGS sequence"/>
</dbReference>
<dbReference type="Proteomes" id="UP000413786">
    <property type="component" value="Unassembled WGS sequence"/>
</dbReference>
<evidence type="ECO:0000313" key="31">
    <source>
        <dbReference type="EMBL" id="EDN9837843.1"/>
    </source>
</evidence>
<dbReference type="EMBL" id="DAAJCS010000013">
    <property type="protein sequence ID" value="HAC0014211.1"/>
    <property type="molecule type" value="Genomic_DNA"/>
</dbReference>
<evidence type="ECO:0000313" key="69">
    <source>
        <dbReference type="Proteomes" id="UP000841146"/>
    </source>
</evidence>
<evidence type="ECO:0000313" key="29">
    <source>
        <dbReference type="EMBL" id="EDN7716397.1"/>
    </source>
</evidence>
<dbReference type="Proteomes" id="UP000470497">
    <property type="component" value="Unassembled WGS sequence"/>
</dbReference>
<evidence type="ECO:0000313" key="63">
    <source>
        <dbReference type="Proteomes" id="UP000535556"/>
    </source>
</evidence>
<sequence length="114" mass="13558">MTESNLKMSYREENGNLLPEIETSEEMMPIGKIGKLIQLKWEKEKSLQVMKWKLNGNYLQEVKRMEIQVQDKINQYYEKLVTKESLPTEMEPLARAKRLKSLRMQAEEIILNQL</sequence>
<gene>
    <name evidence="14" type="ORF">A8L61_12400</name>
    <name evidence="19" type="ORF">AF817_15025</name>
    <name evidence="20" type="ORF">AF817_17785</name>
    <name evidence="10" type="ORF">ART25_15030</name>
    <name evidence="3" type="ORF">ARY78_15795</name>
    <name evidence="16" type="ORF">B5K54_14770</name>
    <name evidence="28" type="ORF">BCZ19_15090</name>
    <name evidence="15" type="ORF">BCZ21_14510</name>
    <name evidence="17" type="ORF">CAV64_15285</name>
    <name evidence="8" type="ORF">CD20_15980</name>
    <name evidence="24" type="ORF">D4271_14590</name>
    <name evidence="21" type="ORF">D4C60_15230</name>
    <name evidence="22" type="ORF">D4D89_14525</name>
    <name evidence="23" type="ORF">D4U23_14230</name>
    <name evidence="25" type="ORF">D5M70_14055</name>
    <name evidence="38" type="ORF">DCK61_15115</name>
    <name evidence="18" type="ORF">DCT16_14815</name>
    <name evidence="9" type="ORF">DG57_15080</name>
    <name evidence="4" type="ORF">DU018_14785</name>
    <name evidence="39" type="ORF">DYZ80_03076</name>
    <name evidence="2" type="ORF">E0I39_14135</name>
    <name evidence="11" type="ORF">E1V33_14440</name>
    <name evidence="12" type="ORF">E1W43_15620</name>
    <name evidence="13" type="ORF">E1W56_15425</name>
    <name evidence="7" type="ORF">EX365_14550</name>
    <name evidence="6" type="ORF">EXZ73_15430</name>
    <name evidence="27" type="ORF">FJU19_14295</name>
    <name evidence="26" type="ORF">FPL45_15180</name>
    <name evidence="32" type="ORF">G3R95_002896</name>
    <name evidence="31" type="ORF">GJW51_14325</name>
    <name evidence="29" type="ORF">GQG13_14860</name>
    <name evidence="30" type="ORF">GT011_14875</name>
    <name evidence="33" type="ORF">GYS09_15405</name>
    <name evidence="34" type="ORF">GYU24_15175</name>
    <name evidence="35" type="ORF">GYX23_14575</name>
    <name evidence="36" type="ORF">GYY14_14760</name>
    <name evidence="37" type="ORF">HQN34_002938</name>
    <name evidence="1" type="ORF">pLM-C-273_00104</name>
    <name evidence="5" type="ORF">UI29_15990</name>
</gene>
<dbReference type="Proteomes" id="UP000379076">
    <property type="component" value="Unassembled WGS sequence"/>
</dbReference>
<dbReference type="Proteomes" id="UP000467347">
    <property type="component" value="Unassembled WGS sequence"/>
</dbReference>
<dbReference type="Proteomes" id="UP000345329">
    <property type="component" value="Unassembled WGS sequence"/>
</dbReference>
<dbReference type="EMBL" id="AAANYN010000040">
    <property type="protein sequence ID" value="EAD5775666.1"/>
    <property type="molecule type" value="Genomic_DNA"/>
</dbReference>
<evidence type="ECO:0000313" key="34">
    <source>
        <dbReference type="EMBL" id="HAB9177050.1"/>
    </source>
</evidence>
<dbReference type="Proteomes" id="UP000427828">
    <property type="component" value="Unassembled WGS sequence"/>
</dbReference>
<evidence type="ECO:0000313" key="4">
    <source>
        <dbReference type="EMBL" id="EAC6549622.1"/>
    </source>
</evidence>
<evidence type="ECO:0000313" key="12">
    <source>
        <dbReference type="EMBL" id="EAE2899362.1"/>
    </source>
</evidence>
<evidence type="ECO:0000313" key="3">
    <source>
        <dbReference type="EMBL" id="EAC5551880.1"/>
    </source>
</evidence>
<evidence type="ECO:0000313" key="68">
    <source>
        <dbReference type="Proteomes" id="UP000566721"/>
    </source>
</evidence>
<dbReference type="Proteomes" id="UP000840928">
    <property type="component" value="Unassembled WGS sequence"/>
</dbReference>
<dbReference type="EMBL" id="AABEQV010000014">
    <property type="protein sequence ID" value="EAG9858353.1"/>
    <property type="molecule type" value="Genomic_DNA"/>
</dbReference>
<evidence type="ECO:0000313" key="57">
    <source>
        <dbReference type="Proteomes" id="UP000467347"/>
    </source>
</evidence>
<evidence type="ECO:0000313" key="65">
    <source>
        <dbReference type="Proteomes" id="UP000548826"/>
    </source>
</evidence>
<keyword evidence="1" id="KW-0614">Plasmid</keyword>
<evidence type="ECO:0000313" key="40">
    <source>
        <dbReference type="Proteomes" id="UP000272537"/>
    </source>
</evidence>
<evidence type="ECO:0000313" key="25">
    <source>
        <dbReference type="EMBL" id="EAH3128433.1"/>
    </source>
</evidence>
<evidence type="ECO:0000313" key="33">
    <source>
        <dbReference type="EMBL" id="HAB8558670.1"/>
    </source>
</evidence>
<evidence type="ECO:0000313" key="61">
    <source>
        <dbReference type="Proteomes" id="UP000525068"/>
    </source>
</evidence>
<evidence type="ECO:0000313" key="16">
    <source>
        <dbReference type="EMBL" id="EAG2998555.1"/>
    </source>
</evidence>
<evidence type="ECO:0000313" key="5">
    <source>
        <dbReference type="EMBL" id="EAD3794253.1"/>
    </source>
</evidence>
<evidence type="ECO:0000313" key="66">
    <source>
        <dbReference type="Proteomes" id="UP000549379"/>
    </source>
</evidence>
<dbReference type="EMBL" id="DAAIRR010000007">
    <property type="protein sequence ID" value="HAB9177050.1"/>
    <property type="molecule type" value="Genomic_DNA"/>
</dbReference>
<evidence type="ECO:0000313" key="39">
    <source>
        <dbReference type="EMBL" id="RKA04707.1"/>
    </source>
</evidence>
<dbReference type="Proteomes" id="UP000272537">
    <property type="component" value="Unassembled WGS sequence"/>
</dbReference>
<dbReference type="Proteomes" id="UP000842809">
    <property type="component" value="Unassembled WGS sequence"/>
</dbReference>
<dbReference type="Proteomes" id="UP000455569">
    <property type="component" value="Unassembled WGS sequence"/>
</dbReference>
<dbReference type="EMBL" id="AAARLF010000021">
    <property type="protein sequence ID" value="EAE2899362.1"/>
    <property type="molecule type" value="Genomic_DNA"/>
</dbReference>
<dbReference type="EMBL" id="AABBHO010000070">
    <property type="protein sequence ID" value="EAG2998555.1"/>
    <property type="molecule type" value="Genomic_DNA"/>
</dbReference>
<evidence type="ECO:0000313" key="50">
    <source>
        <dbReference type="Proteomes" id="UP000379076"/>
    </source>
</evidence>
<dbReference type="Pfam" id="PF14198">
    <property type="entry name" value="TnpV"/>
    <property type="match status" value="1"/>
</dbReference>
<evidence type="ECO:0000313" key="48">
    <source>
        <dbReference type="Proteomes" id="UP000371553"/>
    </source>
</evidence>
<dbReference type="Proteomes" id="UP000478945">
    <property type="component" value="Unassembled WGS sequence"/>
</dbReference>
<dbReference type="Proteomes" id="UP000535556">
    <property type="component" value="Unassembled WGS sequence"/>
</dbReference>
<dbReference type="Proteomes" id="UP000388699">
    <property type="component" value="Unassembled WGS sequence"/>
</dbReference>
<dbReference type="Proteomes" id="UP000344343">
    <property type="component" value="Unassembled WGS sequence"/>
</dbReference>
<evidence type="ECO:0000313" key="7">
    <source>
        <dbReference type="EMBL" id="EAD5787784.1"/>
    </source>
</evidence>
<evidence type="ECO:0000313" key="55">
    <source>
        <dbReference type="Proteomes" id="UP000460224"/>
    </source>
</evidence>
<dbReference type="EMBL" id="AANCZP010000008">
    <property type="protein sequence ID" value="EDN8270627.1"/>
    <property type="molecule type" value="Genomic_DNA"/>
</dbReference>
<evidence type="ECO:0000313" key="27">
    <source>
        <dbReference type="EMBL" id="ECL0132270.1"/>
    </source>
</evidence>
<evidence type="ECO:0000313" key="46">
    <source>
        <dbReference type="Proteomes" id="UP000358545"/>
    </source>
</evidence>
<evidence type="ECO:0000313" key="60">
    <source>
        <dbReference type="Proteomes" id="UP000517258"/>
    </source>
</evidence>
<dbReference type="EMBL" id="DAAJFY010000015">
    <property type="protein sequence ID" value="HAC0276625.1"/>
    <property type="molecule type" value="Genomic_DNA"/>
</dbReference>
<evidence type="ECO:0000313" key="35">
    <source>
        <dbReference type="EMBL" id="HAC0014211.1"/>
    </source>
</evidence>
<dbReference type="Proteomes" id="UP000517258">
    <property type="component" value="Unassembled WGS sequence"/>
</dbReference>
<dbReference type="Proteomes" id="UP000467247">
    <property type="component" value="Unassembled WGS sequence"/>
</dbReference>
<dbReference type="EMBL" id="DABJAN010000008">
    <property type="protein sequence ID" value="HAJ9594705.1"/>
    <property type="molecule type" value="Genomic_DNA"/>
</dbReference>
<dbReference type="InterPro" id="IPR026989">
    <property type="entry name" value="TnpV"/>
</dbReference>
<evidence type="ECO:0000313" key="30">
    <source>
        <dbReference type="EMBL" id="EDN8270627.1"/>
    </source>
</evidence>
<dbReference type="Proteomes" id="UP000529135">
    <property type="component" value="Unassembled WGS sequence"/>
</dbReference>
<dbReference type="Proteomes" id="UP000401273">
    <property type="component" value="Unassembled WGS sequence"/>
</dbReference>
<evidence type="ECO:0000313" key="1">
    <source>
        <dbReference type="EMBL" id="AOA49305.1"/>
    </source>
</evidence>
<evidence type="ECO:0000313" key="21">
    <source>
        <dbReference type="EMBL" id="EAG9858353.1"/>
    </source>
</evidence>
<evidence type="ECO:0000313" key="56">
    <source>
        <dbReference type="Proteomes" id="UP000467247"/>
    </source>
</evidence>
<dbReference type="EMBL" id="AAAPCR010000024">
    <property type="protein sequence ID" value="EAD8147548.1"/>
    <property type="molecule type" value="Genomic_DNA"/>
</dbReference>
<reference evidence="69 70" key="3">
    <citation type="journal article" date="2018" name="Genome Biol.">
        <title>SKESA: strategic k-mer extension for scrupulous assemblies.</title>
        <authorList>
            <person name="Souvorov A."/>
            <person name="Agarwala R."/>
            <person name="Lipman D.J."/>
        </authorList>
    </citation>
    <scope>NUCLEOTIDE SEQUENCE [LARGE SCALE GENOMIC DNA]</scope>
    <source>
        <strain evidence="37">2017-325981-023-01</strain>
        <strain evidence="33 71">CFIAFB20100120</strain>
        <strain evidence="34">CFIAFB20160038</strain>
        <strain evidence="36">CFIAFB20170037</strain>
        <strain evidence="35 69">CFIAFB20170045</strain>
    </source>
</reference>
<dbReference type="EMBL" id="AALAQH010000013">
    <property type="protein sequence ID" value="ECX6925981.1"/>
    <property type="molecule type" value="Genomic_DNA"/>
</dbReference>
<evidence type="ECO:0000313" key="20">
    <source>
        <dbReference type="EMBL" id="EAG6765061.1"/>
    </source>
</evidence>
<evidence type="ECO:0000313" key="71">
    <source>
        <dbReference type="Proteomes" id="UP000844415"/>
    </source>
</evidence>
<evidence type="ECO:0000313" key="10">
    <source>
        <dbReference type="EMBL" id="EAE1340231.1"/>
    </source>
</evidence>
<dbReference type="EMBL" id="AAAIJX010000013">
    <property type="protein sequence ID" value="EAC4484034.1"/>
    <property type="molecule type" value="Genomic_DNA"/>
</dbReference>
<dbReference type="EMBL" id="AABFMV010000016">
    <property type="protein sequence ID" value="EAH1616643.1"/>
    <property type="molecule type" value="Genomic_DNA"/>
</dbReference>
<evidence type="ECO:0000313" key="8">
    <source>
        <dbReference type="EMBL" id="EAD8147548.1"/>
    </source>
</evidence>
<evidence type="ECO:0000313" key="45">
    <source>
        <dbReference type="Proteomes" id="UP000352246"/>
    </source>
</evidence>
<dbReference type="EMBL" id="AAISWI010000023">
    <property type="protein sequence ID" value="ECH7212672.1"/>
    <property type="molecule type" value="Genomic_DNA"/>
</dbReference>
<dbReference type="Proteomes" id="UP000540117">
    <property type="component" value="Unassembled WGS sequence"/>
</dbReference>
<dbReference type="EMBL" id="QDAY01000008">
    <property type="protein sequence ID" value="KAA9446530.1"/>
    <property type="molecule type" value="Genomic_DNA"/>
</dbReference>
<reference evidence="32 58" key="9">
    <citation type="submission" date="2020-02" db="EMBL/GenBank/DDBJ databases">
        <authorList>
            <person name="Ashton P.M."/>
            <person name="Dallman T."/>
            <person name="Nair S."/>
            <person name="De Pinna E."/>
            <person name="Peters T."/>
            <person name="Grant K."/>
        </authorList>
    </citation>
    <scope>NUCLEOTIDE SEQUENCE [LARGE SCALE GENOMIC DNA]</scope>
    <source>
        <strain evidence="23 67">406731</strain>
        <strain evidence="21 65">429821</strain>
        <strain evidence="24 61">562417</strain>
        <strain evidence="25 62">562428</strain>
        <strain evidence="22 60">563356</strain>
        <strain evidence="2 52">688377</strain>
        <strain evidence="27 59">760311</strain>
        <strain evidence="32 58">883775</strain>
        <strain evidence="11">RL15000161</strain>
        <strain evidence="12">RL15000271</strain>
        <strain evidence="13">RL15000286</strain>
    </source>
</reference>
<dbReference type="Proteomes" id="UP000841146">
    <property type="component" value="Unassembled WGS sequence"/>
</dbReference>
<evidence type="ECO:0000313" key="43">
    <source>
        <dbReference type="Proteomes" id="UP000344343"/>
    </source>
</evidence>
<dbReference type="EMBL" id="AAARIE010000028">
    <property type="protein sequence ID" value="EAE2661356.1"/>
    <property type="molecule type" value="Genomic_DNA"/>
</dbReference>
<dbReference type="Proteomes" id="UP000331186">
    <property type="component" value="Unassembled WGS sequence"/>
</dbReference>
<geneLocation type="plasmid" evidence="1">
    <name>pLM-C-273</name>
</geneLocation>
<evidence type="ECO:0000313" key="59">
    <source>
        <dbReference type="Proteomes" id="UP000478945"/>
    </source>
</evidence>
<dbReference type="EMBL" id="AAAQQZ010000010">
    <property type="protein sequence ID" value="EAE1340231.1"/>
    <property type="molecule type" value="Genomic_DNA"/>
</dbReference>
<dbReference type="Proteomes" id="UP000337746">
    <property type="component" value="Unassembled WGS sequence"/>
</dbReference>
<evidence type="ECO:0000313" key="6">
    <source>
        <dbReference type="EMBL" id="EAD5775666.1"/>
    </source>
</evidence>
<evidence type="ECO:0000313" key="38">
    <source>
        <dbReference type="EMBL" id="KAA9446530.1"/>
    </source>
</evidence>
<dbReference type="EMBL" id="AAAMZD010000017">
    <property type="protein sequence ID" value="EAD3794253.1"/>
    <property type="molecule type" value="Genomic_DNA"/>
</dbReference>
<dbReference type="Proteomes" id="UP000525068">
    <property type="component" value="Unassembled WGS sequence"/>
</dbReference>
<evidence type="ECO:0000313" key="26">
    <source>
        <dbReference type="EMBL" id="ECH7212672.1"/>
    </source>
</evidence>
<evidence type="ECO:0000313" key="32">
    <source>
        <dbReference type="EMBL" id="EDP8411316.1"/>
    </source>
</evidence>
<dbReference type="EMBL" id="AABEVI010000014">
    <property type="protein sequence ID" value="EAH0219537.1"/>
    <property type="molecule type" value="Genomic_DNA"/>
</dbReference>
<dbReference type="EMBL" id="AABDDO010000009">
    <property type="protein sequence ID" value="EAG6764536.1"/>
    <property type="molecule type" value="Genomic_DNA"/>
</dbReference>
<reference evidence="33" key="8">
    <citation type="submission" date="2020-01" db="EMBL/GenBank/DDBJ databases">
        <authorList>
            <consortium name="NCBI Pathogen Detection Project"/>
        </authorList>
    </citation>
    <scope>NUCLEOTIDE SEQUENCE</scope>
    <source>
        <strain evidence="37">2017-325981-023-01</strain>
        <strain evidence="33">CFIAFB20100120</strain>
        <strain evidence="34">CFIAFB20160038</strain>
        <strain evidence="36">CFIAFB20170037</strain>
        <strain evidence="35">CFIAFB20170045</strain>
    </source>
</reference>
<evidence type="ECO:0000313" key="64">
    <source>
        <dbReference type="Proteomes" id="UP000540117"/>
    </source>
</evidence>
<proteinExistence type="predicted"/>
<dbReference type="Proteomes" id="UP000393182">
    <property type="component" value="Unassembled WGS sequence"/>
</dbReference>
<dbReference type="Proteomes" id="UP000358545">
    <property type="component" value="Unassembled WGS sequence"/>
</dbReference>
<evidence type="ECO:0000313" key="19">
    <source>
        <dbReference type="EMBL" id="EAG6764536.1"/>
    </source>
</evidence>
<dbReference type="EMBL" id="DAAIJL010000022">
    <property type="protein sequence ID" value="HAB8558670.1"/>
    <property type="molecule type" value="Genomic_DNA"/>
</dbReference>
<dbReference type="Proteomes" id="UP000352246">
    <property type="component" value="Unassembled WGS sequence"/>
</dbReference>
<evidence type="ECO:0000313" key="70">
    <source>
        <dbReference type="Proteomes" id="UP000843503"/>
    </source>
</evidence>
<dbReference type="EMBL" id="AAANYR010000010">
    <property type="protein sequence ID" value="EAD5787784.1"/>
    <property type="molecule type" value="Genomic_DNA"/>
</dbReference>
<evidence type="ECO:0000313" key="24">
    <source>
        <dbReference type="EMBL" id="EAH1616643.1"/>
    </source>
</evidence>
<reference evidence="42 44" key="5">
    <citation type="submission" date="2018-06" db="EMBL/GenBank/DDBJ databases">
        <authorList>
            <consortium name="GenomeTrakr: Next Generation Sequencing Network for Food Pathogen Tracability"/>
        </authorList>
    </citation>
    <scope>NUCLEOTIDE SEQUENCE [LARGE SCALE GENOMIC DNA]</scope>
    <source>
        <strain evidence="16 66">10B02965A-1</strain>
        <strain evidence="9 51">CFSAN008016</strain>
        <strain evidence="29 54">CFSAN102901</strain>
        <strain evidence="10 50">FDA00006494</strain>
        <strain evidence="3 47">FDA00007096</strain>
        <strain evidence="4 41">FDA00013332</strain>
        <strain evidence="7 43">FDA00013853</strain>
        <strain evidence="26 45">FDA00014472</strain>
        <strain evidence="30 56">FDA00015028</strain>
        <strain evidence="17 64">FDA1005580-S054-001</strain>
        <strain evidence="18 68">FLAG-38921</strain>
        <strain evidence="28 53">FLAG-51482A</strain>
        <strain evidence="15 42">FLAG-54356</strain>
        <strain evidence="6 49">FSIS31901579</strain>
        <strain evidence="8 48">NYAG13B12507-5</strain>
        <strain evidence="31 57">OSF101448</strain>
        <strain evidence="5 44">VA-WGS-00405</strain>
    </source>
</reference>
<protein>
    <submittedName>
        <fullName evidence="2">TnpV protein</fullName>
    </submittedName>
</protein>
<evidence type="ECO:0000313" key="37">
    <source>
        <dbReference type="EMBL" id="HAJ9594705.1"/>
    </source>
</evidence>
<dbReference type="Proteomes" id="UP000383365">
    <property type="component" value="Unassembled WGS sequence"/>
</dbReference>
<evidence type="ECO:0000313" key="53">
    <source>
        <dbReference type="Proteomes" id="UP000427828"/>
    </source>
</evidence>
<dbReference type="EMBL" id="AABDDO010000025">
    <property type="protein sequence ID" value="EAG6765061.1"/>
    <property type="molecule type" value="Genomic_DNA"/>
</dbReference>
<dbReference type="EMBL" id="AAAIXK010000011">
    <property type="protein sequence ID" value="EAC5551880.1"/>
    <property type="molecule type" value="Genomic_DNA"/>
</dbReference>
<evidence type="ECO:0000313" key="15">
    <source>
        <dbReference type="EMBL" id="EAG2088478.1"/>
    </source>
</evidence>
<dbReference type="Proteomes" id="UP000371553">
    <property type="component" value="Unassembled WGS sequence"/>
</dbReference>
<dbReference type="EMBL" id="AANOZB010000013">
    <property type="protein sequence ID" value="EDP8411316.1"/>
    <property type="molecule type" value="Genomic_DNA"/>
</dbReference>
<evidence type="ECO:0000313" key="41">
    <source>
        <dbReference type="Proteomes" id="UP000331186"/>
    </source>
</evidence>
<dbReference type="Proteomes" id="UP000549379">
    <property type="component" value="Unassembled WGS sequence"/>
</dbReference>
<dbReference type="RefSeq" id="WP_012952173.1">
    <property type="nucleotide sequence ID" value="NC_021828.1"/>
</dbReference>
<evidence type="ECO:0000313" key="13">
    <source>
        <dbReference type="EMBL" id="EAE4943435.1"/>
    </source>
</evidence>
<dbReference type="EMBL" id="AAAQJJ010000030">
    <property type="protein sequence ID" value="EAE0771137.1"/>
    <property type="molecule type" value="Genomic_DNA"/>
</dbReference>
<evidence type="ECO:0000313" key="9">
    <source>
        <dbReference type="EMBL" id="EAE0771137.1"/>
    </source>
</evidence>
<reference evidence="14 46" key="6">
    <citation type="submission" date="2018-06" db="EMBL/GenBank/DDBJ databases">
        <authorList>
            <consortium name="PulseNet: The National Subtyping Network for Foodborne Disease Surveillance"/>
            <person name="Tarr C.L."/>
            <person name="Trees E."/>
            <person name="Katz L.S."/>
            <person name="Carleton-Romer H.A."/>
            <person name="Stroika S."/>
            <person name="Kucerova Z."/>
            <person name="Roache K.F."/>
            <person name="Sabol A.L."/>
            <person name="Besser J."/>
            <person name="Gerner-Smidt P."/>
        </authorList>
    </citation>
    <scope>NUCLEOTIDE SEQUENCE [LARGE SCALE GENOMIC DNA]</scope>
    <source>
        <strain evidence="14 46">PNUSAL002180</strain>
    </source>
</reference>
<evidence type="ECO:0000313" key="42">
    <source>
        <dbReference type="Proteomes" id="UP000337746"/>
    </source>
</evidence>
<dbReference type="Proteomes" id="UP000566721">
    <property type="component" value="Unassembled WGS sequence"/>
</dbReference>
<evidence type="ECO:0000313" key="11">
    <source>
        <dbReference type="EMBL" id="EAE2661356.1"/>
    </source>
</evidence>
<dbReference type="EMBL" id="KX467252">
    <property type="protein sequence ID" value="AOA49305.1"/>
    <property type="molecule type" value="Genomic_DNA"/>
</dbReference>
<evidence type="ECO:0000313" key="49">
    <source>
        <dbReference type="Proteomes" id="UP000376505"/>
    </source>
</evidence>
<reference evidence="38 55" key="4">
    <citation type="submission" date="2018-04" db="EMBL/GenBank/DDBJ databases">
        <title>Genome Analysis of a Prevalent Clone of Listeria monocytogenes Sequence Type 87 in China.</title>
        <authorList>
            <person name="Wang Y."/>
        </authorList>
    </citation>
    <scope>NUCLEOTIDE SEQUENCE [LARGE SCALE GENOMIC DNA]</scope>
    <source>
        <strain evidence="38 55">ICDC_LM1523</strain>
    </source>
</reference>
<dbReference type="EMBL" id="AANCRK010000009">
    <property type="protein sequence ID" value="EDN7716397.1"/>
    <property type="molecule type" value="Genomic_DNA"/>
</dbReference>
<evidence type="ECO:0000313" key="51">
    <source>
        <dbReference type="Proteomes" id="UP000388699"/>
    </source>
</evidence>
<evidence type="ECO:0000313" key="14">
    <source>
        <dbReference type="EMBL" id="EAG0868082.1"/>
    </source>
</evidence>
<dbReference type="EMBL" id="AABCVX010000009">
    <property type="protein sequence ID" value="EAG6170650.1"/>
    <property type="molecule type" value="Genomic_DNA"/>
</dbReference>